<accession>A0ACB7TK38</accession>
<sequence length="186" mass="20124">MVAIRKKLTVVGDGGCGKACLVVVSSKGHPPGGVPTVSDNYVADIEVSGKQVELALWDTAGQYDYDRLRPLSYADTHVIIVCFNIDSPDSLENIPENSATEVSHFCPNVPTIVLRNKKDMRDDQRTLLGKLATVTPEEGRAMAKKINACACVECSAITKDGVREVFETAMKAALKTKKTKKKCALL</sequence>
<gene>
    <name evidence="1" type="ORF">HPB50_014606</name>
</gene>
<evidence type="ECO:0000313" key="1">
    <source>
        <dbReference type="EMBL" id="KAH6946692.1"/>
    </source>
</evidence>
<dbReference type="Proteomes" id="UP000821845">
    <property type="component" value="Chromosome 1"/>
</dbReference>
<organism evidence="1 2">
    <name type="scientific">Hyalomma asiaticum</name>
    <name type="common">Tick</name>
    <dbReference type="NCBI Taxonomy" id="266040"/>
    <lineage>
        <taxon>Eukaryota</taxon>
        <taxon>Metazoa</taxon>
        <taxon>Ecdysozoa</taxon>
        <taxon>Arthropoda</taxon>
        <taxon>Chelicerata</taxon>
        <taxon>Arachnida</taxon>
        <taxon>Acari</taxon>
        <taxon>Parasitiformes</taxon>
        <taxon>Ixodida</taxon>
        <taxon>Ixodoidea</taxon>
        <taxon>Ixodidae</taxon>
        <taxon>Hyalomminae</taxon>
        <taxon>Hyalomma</taxon>
    </lineage>
</organism>
<comment type="caution">
    <text evidence="1">The sequence shown here is derived from an EMBL/GenBank/DDBJ whole genome shotgun (WGS) entry which is preliminary data.</text>
</comment>
<keyword evidence="2" id="KW-1185">Reference proteome</keyword>
<name>A0ACB7TK38_HYAAI</name>
<protein>
    <submittedName>
        <fullName evidence="1">Uncharacterized protein</fullName>
    </submittedName>
</protein>
<proteinExistence type="predicted"/>
<reference evidence="1" key="1">
    <citation type="submission" date="2020-05" db="EMBL/GenBank/DDBJ databases">
        <title>Large-scale comparative analyses of tick genomes elucidate their genetic diversity and vector capacities.</title>
        <authorList>
            <person name="Jia N."/>
            <person name="Wang J."/>
            <person name="Shi W."/>
            <person name="Du L."/>
            <person name="Sun Y."/>
            <person name="Zhan W."/>
            <person name="Jiang J."/>
            <person name="Wang Q."/>
            <person name="Zhang B."/>
            <person name="Ji P."/>
            <person name="Sakyi L.B."/>
            <person name="Cui X."/>
            <person name="Yuan T."/>
            <person name="Jiang B."/>
            <person name="Yang W."/>
            <person name="Lam T.T.-Y."/>
            <person name="Chang Q."/>
            <person name="Ding S."/>
            <person name="Wang X."/>
            <person name="Zhu J."/>
            <person name="Ruan X."/>
            <person name="Zhao L."/>
            <person name="Wei J."/>
            <person name="Que T."/>
            <person name="Du C."/>
            <person name="Cheng J."/>
            <person name="Dai P."/>
            <person name="Han X."/>
            <person name="Huang E."/>
            <person name="Gao Y."/>
            <person name="Liu J."/>
            <person name="Shao H."/>
            <person name="Ye R."/>
            <person name="Li L."/>
            <person name="Wei W."/>
            <person name="Wang X."/>
            <person name="Wang C."/>
            <person name="Yang T."/>
            <person name="Huo Q."/>
            <person name="Li W."/>
            <person name="Guo W."/>
            <person name="Chen H."/>
            <person name="Zhou L."/>
            <person name="Ni X."/>
            <person name="Tian J."/>
            <person name="Zhou Y."/>
            <person name="Sheng Y."/>
            <person name="Liu T."/>
            <person name="Pan Y."/>
            <person name="Xia L."/>
            <person name="Li J."/>
            <person name="Zhao F."/>
            <person name="Cao W."/>
        </authorList>
    </citation>
    <scope>NUCLEOTIDE SEQUENCE</scope>
    <source>
        <strain evidence="1">Hyas-2018</strain>
    </source>
</reference>
<dbReference type="EMBL" id="CM023481">
    <property type="protein sequence ID" value="KAH6946692.1"/>
    <property type="molecule type" value="Genomic_DNA"/>
</dbReference>
<evidence type="ECO:0000313" key="2">
    <source>
        <dbReference type="Proteomes" id="UP000821845"/>
    </source>
</evidence>